<dbReference type="InterPro" id="IPR001828">
    <property type="entry name" value="ANF_lig-bd_rcpt"/>
</dbReference>
<accession>A0AA39FSI0</accession>
<comment type="caution">
    <text evidence="6">The sequence shown here is derived from an EMBL/GenBank/DDBJ whole genome shotgun (WGS) entry which is preliminary data.</text>
</comment>
<feature type="domain" description="Receptor ligand binding region" evidence="5">
    <location>
        <begin position="18"/>
        <end position="87"/>
    </location>
</feature>
<evidence type="ECO:0000256" key="3">
    <source>
        <dbReference type="ARBA" id="ARBA00022989"/>
    </source>
</evidence>
<dbReference type="GO" id="GO:0016020">
    <property type="term" value="C:membrane"/>
    <property type="evidence" value="ECO:0007669"/>
    <property type="project" value="UniProtKB-SubCell"/>
</dbReference>
<dbReference type="SUPFAM" id="SSF53822">
    <property type="entry name" value="Periplasmic binding protein-like I"/>
    <property type="match status" value="1"/>
</dbReference>
<evidence type="ECO:0000313" key="6">
    <source>
        <dbReference type="EMBL" id="KAK0174680.1"/>
    </source>
</evidence>
<dbReference type="Gene3D" id="3.40.50.2300">
    <property type="match status" value="1"/>
</dbReference>
<evidence type="ECO:0000256" key="2">
    <source>
        <dbReference type="ARBA" id="ARBA00022692"/>
    </source>
</evidence>
<reference evidence="6" key="2">
    <citation type="submission" date="2023-03" db="EMBL/GenBank/DDBJ databases">
        <authorList>
            <person name="Inwood S.N."/>
            <person name="Skelly J.G."/>
            <person name="Guhlin J."/>
            <person name="Harrop T.W.R."/>
            <person name="Goldson S.G."/>
            <person name="Dearden P.K."/>
        </authorList>
    </citation>
    <scope>NUCLEOTIDE SEQUENCE</scope>
    <source>
        <strain evidence="6">Lincoln</strain>
        <tissue evidence="6">Whole body</tissue>
    </source>
</reference>
<gene>
    <name evidence="6" type="ORF">PV327_010420</name>
</gene>
<dbReference type="Proteomes" id="UP001168972">
    <property type="component" value="Unassembled WGS sequence"/>
</dbReference>
<dbReference type="InterPro" id="IPR028082">
    <property type="entry name" value="Peripla_BP_I"/>
</dbReference>
<evidence type="ECO:0000313" key="7">
    <source>
        <dbReference type="Proteomes" id="UP001168972"/>
    </source>
</evidence>
<keyword evidence="4" id="KW-0472">Membrane</keyword>
<sequence>MGIKYVKPEHTRVECKWSRLNSDSNILPNVNLVLRWSDTRGETVETTRAMVDMICDGVAAFFGPEGSCYVEAIVAQSRNIPMISYRIYNAANTLTARVYRGLYLAPAIARPTDSLNRENISIVKRG</sequence>
<comment type="subcellular location">
    <subcellularLocation>
        <location evidence="1">Membrane</location>
    </subcellularLocation>
</comment>
<evidence type="ECO:0000256" key="4">
    <source>
        <dbReference type="ARBA" id="ARBA00023136"/>
    </source>
</evidence>
<name>A0AA39FSI0_MICHY</name>
<reference evidence="6" key="1">
    <citation type="journal article" date="2023" name="bioRxiv">
        <title>Scaffold-level genome assemblies of two parasitoid biocontrol wasps reveal the parthenogenesis mechanism and an associated novel virus.</title>
        <authorList>
            <person name="Inwood S."/>
            <person name="Skelly J."/>
            <person name="Guhlin J."/>
            <person name="Harrop T."/>
            <person name="Goldson S."/>
            <person name="Dearden P."/>
        </authorList>
    </citation>
    <scope>NUCLEOTIDE SEQUENCE</scope>
    <source>
        <strain evidence="6">Lincoln</strain>
        <tissue evidence="6">Whole body</tissue>
    </source>
</reference>
<evidence type="ECO:0000256" key="1">
    <source>
        <dbReference type="ARBA" id="ARBA00004370"/>
    </source>
</evidence>
<organism evidence="6 7">
    <name type="scientific">Microctonus hyperodae</name>
    <name type="common">Parasitoid wasp</name>
    <dbReference type="NCBI Taxonomy" id="165561"/>
    <lineage>
        <taxon>Eukaryota</taxon>
        <taxon>Metazoa</taxon>
        <taxon>Ecdysozoa</taxon>
        <taxon>Arthropoda</taxon>
        <taxon>Hexapoda</taxon>
        <taxon>Insecta</taxon>
        <taxon>Pterygota</taxon>
        <taxon>Neoptera</taxon>
        <taxon>Endopterygota</taxon>
        <taxon>Hymenoptera</taxon>
        <taxon>Apocrita</taxon>
        <taxon>Ichneumonoidea</taxon>
        <taxon>Braconidae</taxon>
        <taxon>Euphorinae</taxon>
        <taxon>Microctonus</taxon>
    </lineage>
</organism>
<dbReference type="EMBL" id="JAQQBR010000006">
    <property type="protein sequence ID" value="KAK0174680.1"/>
    <property type="molecule type" value="Genomic_DNA"/>
</dbReference>
<keyword evidence="7" id="KW-1185">Reference proteome</keyword>
<protein>
    <recommendedName>
        <fullName evidence="5">Receptor ligand binding region domain-containing protein</fullName>
    </recommendedName>
</protein>
<dbReference type="AlphaFoldDB" id="A0AA39FSI0"/>
<dbReference type="Pfam" id="PF01094">
    <property type="entry name" value="ANF_receptor"/>
    <property type="match status" value="1"/>
</dbReference>
<keyword evidence="3" id="KW-1133">Transmembrane helix</keyword>
<keyword evidence="2" id="KW-0812">Transmembrane</keyword>
<proteinExistence type="predicted"/>
<evidence type="ECO:0000259" key="5">
    <source>
        <dbReference type="Pfam" id="PF01094"/>
    </source>
</evidence>